<feature type="domain" description="GtrA/DPMS transmembrane" evidence="7">
    <location>
        <begin position="11"/>
        <end position="126"/>
    </location>
</feature>
<organism evidence="8">
    <name type="scientific">marine metagenome</name>
    <dbReference type="NCBI Taxonomy" id="408172"/>
    <lineage>
        <taxon>unclassified sequences</taxon>
        <taxon>metagenomes</taxon>
        <taxon>ecological metagenomes</taxon>
    </lineage>
</organism>
<reference evidence="8" key="1">
    <citation type="submission" date="2018-05" db="EMBL/GenBank/DDBJ databases">
        <authorList>
            <person name="Lanie J.A."/>
            <person name="Ng W.-L."/>
            <person name="Kazmierczak K.M."/>
            <person name="Andrzejewski T.M."/>
            <person name="Davidsen T.M."/>
            <person name="Wayne K.J."/>
            <person name="Tettelin H."/>
            <person name="Glass J.I."/>
            <person name="Rusch D."/>
            <person name="Podicherti R."/>
            <person name="Tsui H.-C.T."/>
            <person name="Winkler M.E."/>
        </authorList>
    </citation>
    <scope>NUCLEOTIDE SEQUENCE</scope>
</reference>
<dbReference type="EMBL" id="UINC01144254">
    <property type="protein sequence ID" value="SVD33654.1"/>
    <property type="molecule type" value="Genomic_DNA"/>
</dbReference>
<evidence type="ECO:0000256" key="5">
    <source>
        <dbReference type="ARBA" id="ARBA00023136"/>
    </source>
</evidence>
<accession>A0A382UH86</accession>
<feature type="transmembrane region" description="Helical" evidence="6">
    <location>
        <begin position="100"/>
        <end position="118"/>
    </location>
</feature>
<dbReference type="GO" id="GO:0000271">
    <property type="term" value="P:polysaccharide biosynthetic process"/>
    <property type="evidence" value="ECO:0007669"/>
    <property type="project" value="InterPro"/>
</dbReference>
<name>A0A382UH86_9ZZZZ</name>
<evidence type="ECO:0000259" key="7">
    <source>
        <dbReference type="Pfam" id="PF04138"/>
    </source>
</evidence>
<evidence type="ECO:0000256" key="4">
    <source>
        <dbReference type="ARBA" id="ARBA00022989"/>
    </source>
</evidence>
<feature type="transmembrane region" description="Helical" evidence="6">
    <location>
        <begin position="39"/>
        <end position="61"/>
    </location>
</feature>
<protein>
    <recommendedName>
        <fullName evidence="7">GtrA/DPMS transmembrane domain-containing protein</fullName>
    </recommendedName>
</protein>
<dbReference type="AlphaFoldDB" id="A0A382UH86"/>
<feature type="transmembrane region" description="Helical" evidence="6">
    <location>
        <begin position="73"/>
        <end position="94"/>
    </location>
</feature>
<dbReference type="InterPro" id="IPR051401">
    <property type="entry name" value="GtrA_CellWall_Glycosyl"/>
</dbReference>
<evidence type="ECO:0000256" key="1">
    <source>
        <dbReference type="ARBA" id="ARBA00004141"/>
    </source>
</evidence>
<evidence type="ECO:0000313" key="8">
    <source>
        <dbReference type="EMBL" id="SVD33654.1"/>
    </source>
</evidence>
<dbReference type="GO" id="GO:0005886">
    <property type="term" value="C:plasma membrane"/>
    <property type="evidence" value="ECO:0007669"/>
    <property type="project" value="TreeGrafter"/>
</dbReference>
<comment type="subcellular location">
    <subcellularLocation>
        <location evidence="1">Membrane</location>
        <topology evidence="1">Multi-pass membrane protein</topology>
    </subcellularLocation>
</comment>
<evidence type="ECO:0000256" key="6">
    <source>
        <dbReference type="SAM" id="Phobius"/>
    </source>
</evidence>
<feature type="transmembrane region" description="Helical" evidence="6">
    <location>
        <begin position="9"/>
        <end position="33"/>
    </location>
</feature>
<proteinExistence type="inferred from homology"/>
<sequence length="131" mass="15220">VRAFNSRFILYSLIGGASALIDWSLFYILAIVLEIHYMLSGTISFLFAVLFNYYIGITFLFDSTARFTKQKEMFLVFLVSLVGLGINLFFLFIFSSWLTLSLMLAKIMASFFTLAWNFSMRNYYVFKNPNL</sequence>
<dbReference type="PANTHER" id="PTHR38459">
    <property type="entry name" value="PROPHAGE BACTOPRENOL-LINKED GLUCOSE TRANSLOCASE HOMOLOG"/>
    <property type="match status" value="1"/>
</dbReference>
<comment type="similarity">
    <text evidence="2">Belongs to the GtrA family.</text>
</comment>
<keyword evidence="5 6" id="KW-0472">Membrane</keyword>
<evidence type="ECO:0000256" key="3">
    <source>
        <dbReference type="ARBA" id="ARBA00022692"/>
    </source>
</evidence>
<dbReference type="PANTHER" id="PTHR38459:SF1">
    <property type="entry name" value="PROPHAGE BACTOPRENOL-LINKED GLUCOSE TRANSLOCASE HOMOLOG"/>
    <property type="match status" value="1"/>
</dbReference>
<feature type="non-terminal residue" evidence="8">
    <location>
        <position position="1"/>
    </location>
</feature>
<dbReference type="Pfam" id="PF04138">
    <property type="entry name" value="GtrA_DPMS_TM"/>
    <property type="match status" value="1"/>
</dbReference>
<evidence type="ECO:0000256" key="2">
    <source>
        <dbReference type="ARBA" id="ARBA00009399"/>
    </source>
</evidence>
<keyword evidence="3 6" id="KW-0812">Transmembrane</keyword>
<dbReference type="InterPro" id="IPR007267">
    <property type="entry name" value="GtrA_DPMS_TM"/>
</dbReference>
<keyword evidence="4 6" id="KW-1133">Transmembrane helix</keyword>
<gene>
    <name evidence="8" type="ORF">METZ01_LOCUS386508</name>
</gene>